<organism evidence="1">
    <name type="scientific">viral metagenome</name>
    <dbReference type="NCBI Taxonomy" id="1070528"/>
    <lineage>
        <taxon>unclassified sequences</taxon>
        <taxon>metagenomes</taxon>
        <taxon>organismal metagenomes</taxon>
    </lineage>
</organism>
<reference evidence="1" key="1">
    <citation type="submission" date="2020-03" db="EMBL/GenBank/DDBJ databases">
        <title>The deep terrestrial virosphere.</title>
        <authorList>
            <person name="Holmfeldt K."/>
            <person name="Nilsson E."/>
            <person name="Simone D."/>
            <person name="Lopez-Fernandez M."/>
            <person name="Wu X."/>
            <person name="de Brujin I."/>
            <person name="Lundin D."/>
            <person name="Andersson A."/>
            <person name="Bertilsson S."/>
            <person name="Dopson M."/>
        </authorList>
    </citation>
    <scope>NUCLEOTIDE SEQUENCE</scope>
    <source>
        <strain evidence="1">TM448B02102</strain>
    </source>
</reference>
<accession>A0A6M3XSH4</accession>
<gene>
    <name evidence="1" type="ORF">TM448B02102_0012</name>
</gene>
<protein>
    <submittedName>
        <fullName evidence="1">Uncharacterized protein</fullName>
    </submittedName>
</protein>
<dbReference type="AlphaFoldDB" id="A0A6M3XSH4"/>
<proteinExistence type="predicted"/>
<sequence>MCPGFSRVRREIEPRWVSEYVSNTYAQYKHAYRVPLGSIPEEITKIYGATKGRRVYRPSRPEVDAMIWTNKFLVLLEGKIFKIMDGIAKLPVYKSLVPVTPELEEWRGTPIRMELLCVQPLPWVQEAADRAGVNVIKWAPRWIQEIWQERDKYWTPEAVEKREERKKVLRSLGFD</sequence>
<dbReference type="EMBL" id="MT144872">
    <property type="protein sequence ID" value="QJI00733.1"/>
    <property type="molecule type" value="Genomic_DNA"/>
</dbReference>
<evidence type="ECO:0000313" key="1">
    <source>
        <dbReference type="EMBL" id="QJI00733.1"/>
    </source>
</evidence>
<name>A0A6M3XSH4_9ZZZZ</name>